<dbReference type="PANTHER" id="PTHR12756">
    <property type="entry name" value="CYTOSOLIC CARBOXYPEPTIDASE"/>
    <property type="match status" value="1"/>
</dbReference>
<reference evidence="3" key="1">
    <citation type="submission" date="2017-08" db="EMBL/GenBank/DDBJ databases">
        <authorList>
            <person name="Polle J.E."/>
            <person name="Barry K."/>
            <person name="Cushman J."/>
            <person name="Schmutz J."/>
            <person name="Tran D."/>
            <person name="Hathwaick L.T."/>
            <person name="Yim W.C."/>
            <person name="Jenkins J."/>
            <person name="Mckie-Krisberg Z.M."/>
            <person name="Prochnik S."/>
            <person name="Lindquist E."/>
            <person name="Dockter R.B."/>
            <person name="Adam C."/>
            <person name="Molina H."/>
            <person name="Bunkerborg J."/>
            <person name="Jin E."/>
            <person name="Buchheim M."/>
            <person name="Magnuson J."/>
        </authorList>
    </citation>
    <scope>NUCLEOTIDE SEQUENCE</scope>
    <source>
        <strain evidence="3">CCAP 19/18</strain>
    </source>
</reference>
<keyword evidence="4" id="KW-1185">Reference proteome</keyword>
<organism evidence="3 4">
    <name type="scientific">Dunaliella salina</name>
    <name type="common">Green alga</name>
    <name type="synonym">Protococcus salinus</name>
    <dbReference type="NCBI Taxonomy" id="3046"/>
    <lineage>
        <taxon>Eukaryota</taxon>
        <taxon>Viridiplantae</taxon>
        <taxon>Chlorophyta</taxon>
        <taxon>core chlorophytes</taxon>
        <taxon>Chlorophyceae</taxon>
        <taxon>CS clade</taxon>
        <taxon>Chlamydomonadales</taxon>
        <taxon>Dunaliellaceae</taxon>
        <taxon>Dunaliella</taxon>
    </lineage>
</organism>
<comment type="cofactor">
    <cofactor evidence="1">
        <name>Zn(2+)</name>
        <dbReference type="ChEBI" id="CHEBI:29105"/>
    </cofactor>
</comment>
<dbReference type="EMBL" id="MU071887">
    <property type="protein sequence ID" value="KAF5825833.1"/>
    <property type="molecule type" value="Genomic_DNA"/>
</dbReference>
<dbReference type="PANTHER" id="PTHR12756:SF12">
    <property type="entry name" value="CYTOSOLIC CARBOXYPEPTIDASE-LIKE PROTEIN 5"/>
    <property type="match status" value="1"/>
</dbReference>
<comment type="caution">
    <text evidence="3">The sequence shown here is derived from an EMBL/GenBank/DDBJ whole genome shotgun (WGS) entry which is preliminary data.</text>
</comment>
<feature type="domain" description="Cytosolic carboxypeptidase N-terminal" evidence="2">
    <location>
        <begin position="30"/>
        <end position="149"/>
    </location>
</feature>
<dbReference type="Pfam" id="PF18027">
    <property type="entry name" value="Pepdidase_M14_N"/>
    <property type="match status" value="1"/>
</dbReference>
<protein>
    <recommendedName>
        <fullName evidence="2">Cytosolic carboxypeptidase N-terminal domain-containing protein</fullName>
    </recommendedName>
</protein>
<sequence length="171" mass="20078">MDHQFYPRKKIPCSEPDKQDAVWKVGKYVFRADFDSANLLYVRQGNSNCEVQLWTRQDCQGTEHERGTRSWFHFGVSGHGPGDWVALNIMNINKQGKLFGQDYRPWFWRASMAEWQPVNSKVIYKREDEDFQLRFSFKFESAEEVFFAFAIPFSYRENQVRGGVTGALQKG</sequence>
<dbReference type="InterPro" id="IPR040626">
    <property type="entry name" value="Pepdidase_M14_N"/>
</dbReference>
<dbReference type="Proteomes" id="UP000815325">
    <property type="component" value="Unassembled WGS sequence"/>
</dbReference>
<evidence type="ECO:0000313" key="3">
    <source>
        <dbReference type="EMBL" id="KAF5825833.1"/>
    </source>
</evidence>
<evidence type="ECO:0000256" key="1">
    <source>
        <dbReference type="ARBA" id="ARBA00001947"/>
    </source>
</evidence>
<gene>
    <name evidence="3" type="ORF">DUNSADRAFT_6610</name>
</gene>
<evidence type="ECO:0000313" key="4">
    <source>
        <dbReference type="Proteomes" id="UP000815325"/>
    </source>
</evidence>
<name>A0ABQ7FUC2_DUNSA</name>
<dbReference type="InterPro" id="IPR050821">
    <property type="entry name" value="Cytosolic_carboxypeptidase"/>
</dbReference>
<dbReference type="Gene3D" id="2.60.40.3120">
    <property type="match status" value="1"/>
</dbReference>
<accession>A0ABQ7FUC2</accession>
<proteinExistence type="predicted"/>
<evidence type="ECO:0000259" key="2">
    <source>
        <dbReference type="Pfam" id="PF18027"/>
    </source>
</evidence>